<gene>
    <name evidence="1" type="ORF">X777_11183</name>
</gene>
<dbReference type="AlphaFoldDB" id="A0A026W2R7"/>
<keyword evidence="2" id="KW-1185">Reference proteome</keyword>
<evidence type="ECO:0000313" key="1">
    <source>
        <dbReference type="EMBL" id="EZA50372.1"/>
    </source>
</evidence>
<reference evidence="1 2" key="1">
    <citation type="journal article" date="2014" name="Curr. Biol.">
        <title>The genome of the clonal raider ant Cerapachys biroi.</title>
        <authorList>
            <person name="Oxley P.R."/>
            <person name="Ji L."/>
            <person name="Fetter-Pruneda I."/>
            <person name="McKenzie S.K."/>
            <person name="Li C."/>
            <person name="Hu H."/>
            <person name="Zhang G."/>
            <person name="Kronauer D.J."/>
        </authorList>
    </citation>
    <scope>NUCLEOTIDE SEQUENCE [LARGE SCALE GENOMIC DNA]</scope>
</reference>
<dbReference type="EMBL" id="KK107459">
    <property type="protein sequence ID" value="EZA50372.1"/>
    <property type="molecule type" value="Genomic_DNA"/>
</dbReference>
<organism evidence="1 2">
    <name type="scientific">Ooceraea biroi</name>
    <name type="common">Clonal raider ant</name>
    <name type="synonym">Cerapachys biroi</name>
    <dbReference type="NCBI Taxonomy" id="2015173"/>
    <lineage>
        <taxon>Eukaryota</taxon>
        <taxon>Metazoa</taxon>
        <taxon>Ecdysozoa</taxon>
        <taxon>Arthropoda</taxon>
        <taxon>Hexapoda</taxon>
        <taxon>Insecta</taxon>
        <taxon>Pterygota</taxon>
        <taxon>Neoptera</taxon>
        <taxon>Endopterygota</taxon>
        <taxon>Hymenoptera</taxon>
        <taxon>Apocrita</taxon>
        <taxon>Aculeata</taxon>
        <taxon>Formicoidea</taxon>
        <taxon>Formicidae</taxon>
        <taxon>Dorylinae</taxon>
        <taxon>Ooceraea</taxon>
    </lineage>
</organism>
<evidence type="ECO:0000313" key="2">
    <source>
        <dbReference type="Proteomes" id="UP000053097"/>
    </source>
</evidence>
<sequence length="83" mass="9866">MYIKKFAKSNLKLRDTAVDSCSIHQCVSVKGEGKTRKKRRTFLSIRIHLRGECDFRGRFSFSWSIRVLEVIVKRTRREMKEES</sequence>
<dbReference type="Proteomes" id="UP000053097">
    <property type="component" value="Unassembled WGS sequence"/>
</dbReference>
<name>A0A026W2R7_OOCBI</name>
<proteinExistence type="predicted"/>
<accession>A0A026W2R7</accession>
<protein>
    <submittedName>
        <fullName evidence="1">Uncharacterized protein</fullName>
    </submittedName>
</protein>